<name>A0A151IBZ6_9HYME</name>
<keyword evidence="3" id="KW-1185">Reference proteome</keyword>
<dbReference type="EMBL" id="KQ978076">
    <property type="protein sequence ID" value="KYM97241.1"/>
    <property type="molecule type" value="Genomic_DNA"/>
</dbReference>
<dbReference type="Proteomes" id="UP000078542">
    <property type="component" value="Unassembled WGS sequence"/>
</dbReference>
<keyword evidence="1" id="KW-0472">Membrane</keyword>
<organism evidence="2 3">
    <name type="scientific">Cyphomyrmex costatus</name>
    <dbReference type="NCBI Taxonomy" id="456900"/>
    <lineage>
        <taxon>Eukaryota</taxon>
        <taxon>Metazoa</taxon>
        <taxon>Ecdysozoa</taxon>
        <taxon>Arthropoda</taxon>
        <taxon>Hexapoda</taxon>
        <taxon>Insecta</taxon>
        <taxon>Pterygota</taxon>
        <taxon>Neoptera</taxon>
        <taxon>Endopterygota</taxon>
        <taxon>Hymenoptera</taxon>
        <taxon>Apocrita</taxon>
        <taxon>Aculeata</taxon>
        <taxon>Formicoidea</taxon>
        <taxon>Formicidae</taxon>
        <taxon>Myrmicinae</taxon>
        <taxon>Cyphomyrmex</taxon>
    </lineage>
</organism>
<accession>A0A151IBZ6</accession>
<sequence>MCLFKYKIVIPSILCRIINQYNFLKELKICLHKLAVVNDTLEALNAPNEYQRLRNWIIRIIIGCIIYVCSNIAFTLCWFYHFHAYVNVEVIYKIVTSKYSTYVNISSAVICGTVLGYTCSRFHQVNDRLHVFYSDLFKNNADYRYRKQIKSILVRERITGATYRKQSMWIMM</sequence>
<evidence type="ECO:0000313" key="2">
    <source>
        <dbReference type="EMBL" id="KYM97241.1"/>
    </source>
</evidence>
<feature type="transmembrane region" description="Helical" evidence="1">
    <location>
        <begin position="101"/>
        <end position="119"/>
    </location>
</feature>
<keyword evidence="1" id="KW-0812">Transmembrane</keyword>
<evidence type="ECO:0000256" key="1">
    <source>
        <dbReference type="SAM" id="Phobius"/>
    </source>
</evidence>
<protein>
    <submittedName>
        <fullName evidence="2">Uncharacterized protein</fullName>
    </submittedName>
</protein>
<feature type="transmembrane region" description="Helical" evidence="1">
    <location>
        <begin position="56"/>
        <end position="81"/>
    </location>
</feature>
<gene>
    <name evidence="2" type="ORF">ALC62_12109</name>
</gene>
<proteinExistence type="predicted"/>
<keyword evidence="1" id="KW-1133">Transmembrane helix</keyword>
<dbReference type="AlphaFoldDB" id="A0A151IBZ6"/>
<evidence type="ECO:0000313" key="3">
    <source>
        <dbReference type="Proteomes" id="UP000078542"/>
    </source>
</evidence>
<reference evidence="2 3" key="1">
    <citation type="submission" date="2016-03" db="EMBL/GenBank/DDBJ databases">
        <title>Cyphomyrmex costatus WGS genome.</title>
        <authorList>
            <person name="Nygaard S."/>
            <person name="Hu H."/>
            <person name="Boomsma J."/>
            <person name="Zhang G."/>
        </authorList>
    </citation>
    <scope>NUCLEOTIDE SEQUENCE [LARGE SCALE GENOMIC DNA]</scope>
    <source>
        <strain evidence="2">MS0001</strain>
        <tissue evidence="2">Whole body</tissue>
    </source>
</reference>